<evidence type="ECO:0000256" key="5">
    <source>
        <dbReference type="PIRSR" id="PIRSR017617-1"/>
    </source>
</evidence>
<comment type="caution">
    <text evidence="7">The sequence shown here is derived from an EMBL/GenBank/DDBJ whole genome shotgun (WGS) entry which is preliminary data.</text>
</comment>
<dbReference type="PANTHER" id="PTHR48097">
    <property type="entry name" value="L-THREONINE ALDOLASE-RELATED"/>
    <property type="match status" value="1"/>
</dbReference>
<keyword evidence="4" id="KW-0456">Lyase</keyword>
<keyword evidence="3" id="KW-0663">Pyridoxal phosphate</keyword>
<dbReference type="NCBIfam" id="NF041359">
    <property type="entry name" value="GntG_guanitoxin"/>
    <property type="match status" value="1"/>
</dbReference>
<sequence>MSPTSPIVDLRSDTVTRPTPAMRRAMAEAVVGDDVFGDDPTVQALERRVAELSGKEAAVYVPSGTMGNQLAIATAAGPGDAAVMERESHIFLYEQGGLAANSGVLAHTVAGARGALAVADLTAALRGEDEHVARVRLVCVENTHNRAGGVVVPLAELRSLSEVARSRGLGVHLDGARLWNASVASGIPIREWAAIADTVMMCFSKGLGAPIGSILIGPAERMLAARRVRKRWGGAMRQVGILAAACLHALDHHVERLADDHRRARSLAAGFRETPGVRVPEPDTNIVIVELEHPALDPTTVLEGLAERGVWMVPFGTRRLRAIAHLDVDDAGVEQAIAAWRAVAGGAVHAAG</sequence>
<gene>
    <name evidence="7" type="ORF">HOP12_04425</name>
</gene>
<dbReference type="GO" id="GO:0008732">
    <property type="term" value="F:L-allo-threonine aldolase activity"/>
    <property type="evidence" value="ECO:0007669"/>
    <property type="project" value="TreeGrafter"/>
</dbReference>
<comment type="similarity">
    <text evidence="2">Belongs to the threonine aldolase family.</text>
</comment>
<dbReference type="Gene3D" id="3.40.640.10">
    <property type="entry name" value="Type I PLP-dependent aspartate aminotransferase-like (Major domain)"/>
    <property type="match status" value="1"/>
</dbReference>
<dbReference type="EMBL" id="JABFRW010000046">
    <property type="protein sequence ID" value="NOT33399.1"/>
    <property type="molecule type" value="Genomic_DNA"/>
</dbReference>
<evidence type="ECO:0000256" key="2">
    <source>
        <dbReference type="ARBA" id="ARBA00006966"/>
    </source>
</evidence>
<dbReference type="InterPro" id="IPR015424">
    <property type="entry name" value="PyrdxlP-dep_Trfase"/>
</dbReference>
<feature type="modified residue" description="N6-(pyridoxal phosphate)lysine" evidence="5">
    <location>
        <position position="205"/>
    </location>
</feature>
<evidence type="ECO:0000313" key="8">
    <source>
        <dbReference type="Proteomes" id="UP000580839"/>
    </source>
</evidence>
<dbReference type="InterPro" id="IPR015421">
    <property type="entry name" value="PyrdxlP-dep_Trfase_major"/>
</dbReference>
<dbReference type="GO" id="GO:0005829">
    <property type="term" value="C:cytosol"/>
    <property type="evidence" value="ECO:0007669"/>
    <property type="project" value="TreeGrafter"/>
</dbReference>
<comment type="cofactor">
    <cofactor evidence="1">
        <name>pyridoxal 5'-phosphate</name>
        <dbReference type="ChEBI" id="CHEBI:597326"/>
    </cofactor>
</comment>
<accession>A0A849SW67</accession>
<reference evidence="7 8" key="1">
    <citation type="submission" date="2020-04" db="EMBL/GenBank/DDBJ databases">
        <title>Metagenomic profiling of ammonia- and methane-oxidizing microorganisms in a Dutch drinking water treatment plant.</title>
        <authorList>
            <person name="Poghosyan L."/>
            <person name="Leucker S."/>
        </authorList>
    </citation>
    <scope>NUCLEOTIDE SEQUENCE [LARGE SCALE GENOMIC DNA]</scope>
    <source>
        <strain evidence="7">S-RSF-IL-03</strain>
    </source>
</reference>
<dbReference type="InterPro" id="IPR001597">
    <property type="entry name" value="ArAA_b-elim_lyase/Thr_aldolase"/>
</dbReference>
<dbReference type="Gene3D" id="3.90.1150.10">
    <property type="entry name" value="Aspartate Aminotransferase, domain 1"/>
    <property type="match status" value="1"/>
</dbReference>
<evidence type="ECO:0000256" key="3">
    <source>
        <dbReference type="ARBA" id="ARBA00022898"/>
    </source>
</evidence>
<dbReference type="FunFam" id="3.40.640.10:FF:000030">
    <property type="entry name" value="Low-specificity L-threonine aldolase"/>
    <property type="match status" value="1"/>
</dbReference>
<protein>
    <submittedName>
        <fullName evidence="7">Aminotransferase class I/II-fold pyridoxal phosphate-dependent enzyme</fullName>
    </submittedName>
</protein>
<dbReference type="InterPro" id="IPR023603">
    <property type="entry name" value="Low_specificity_L-TA-like"/>
</dbReference>
<dbReference type="Proteomes" id="UP000580839">
    <property type="component" value="Unassembled WGS sequence"/>
</dbReference>
<organism evidence="7 8">
    <name type="scientific">Eiseniibacteriota bacterium</name>
    <dbReference type="NCBI Taxonomy" id="2212470"/>
    <lineage>
        <taxon>Bacteria</taxon>
        <taxon>Candidatus Eiseniibacteriota</taxon>
    </lineage>
</organism>
<evidence type="ECO:0000256" key="4">
    <source>
        <dbReference type="ARBA" id="ARBA00023239"/>
    </source>
</evidence>
<keyword evidence="7" id="KW-0808">Transferase</keyword>
<dbReference type="SUPFAM" id="SSF53383">
    <property type="entry name" value="PLP-dependent transferases"/>
    <property type="match status" value="1"/>
</dbReference>
<dbReference type="GO" id="GO:0006567">
    <property type="term" value="P:L-threonine catabolic process"/>
    <property type="evidence" value="ECO:0007669"/>
    <property type="project" value="TreeGrafter"/>
</dbReference>
<evidence type="ECO:0000259" key="6">
    <source>
        <dbReference type="Pfam" id="PF01212"/>
    </source>
</evidence>
<dbReference type="GO" id="GO:0006545">
    <property type="term" value="P:glycine biosynthetic process"/>
    <property type="evidence" value="ECO:0007669"/>
    <property type="project" value="TreeGrafter"/>
</dbReference>
<evidence type="ECO:0000256" key="1">
    <source>
        <dbReference type="ARBA" id="ARBA00001933"/>
    </source>
</evidence>
<dbReference type="AlphaFoldDB" id="A0A849SW67"/>
<dbReference type="PANTHER" id="PTHR48097:SF9">
    <property type="entry name" value="L-THREONINE ALDOLASE"/>
    <property type="match status" value="1"/>
</dbReference>
<evidence type="ECO:0000313" key="7">
    <source>
        <dbReference type="EMBL" id="NOT33399.1"/>
    </source>
</evidence>
<dbReference type="InterPro" id="IPR015422">
    <property type="entry name" value="PyrdxlP-dep_Trfase_small"/>
</dbReference>
<dbReference type="Pfam" id="PF01212">
    <property type="entry name" value="Beta_elim_lyase"/>
    <property type="match status" value="1"/>
</dbReference>
<proteinExistence type="inferred from homology"/>
<keyword evidence="7" id="KW-0032">Aminotransferase</keyword>
<name>A0A849SW67_UNCEI</name>
<feature type="domain" description="Aromatic amino acid beta-eliminating lyase/threonine aldolase" evidence="6">
    <location>
        <begin position="9"/>
        <end position="292"/>
    </location>
</feature>
<dbReference type="PIRSF" id="PIRSF017617">
    <property type="entry name" value="Thr_aldolase"/>
    <property type="match status" value="1"/>
</dbReference>
<dbReference type="GO" id="GO:0008483">
    <property type="term" value="F:transaminase activity"/>
    <property type="evidence" value="ECO:0007669"/>
    <property type="project" value="UniProtKB-KW"/>
</dbReference>